<dbReference type="EMBL" id="NMUH01001159">
    <property type="protein sequence ID" value="MQL89551.1"/>
    <property type="molecule type" value="Genomic_DNA"/>
</dbReference>
<proteinExistence type="predicted"/>
<evidence type="ECO:0000313" key="1">
    <source>
        <dbReference type="EMBL" id="MQL89551.1"/>
    </source>
</evidence>
<dbReference type="Proteomes" id="UP000652761">
    <property type="component" value="Unassembled WGS sequence"/>
</dbReference>
<keyword evidence="2" id="KW-1185">Reference proteome</keyword>
<comment type="caution">
    <text evidence="1">The sequence shown here is derived from an EMBL/GenBank/DDBJ whole genome shotgun (WGS) entry which is preliminary data.</text>
</comment>
<accession>A0A843V0N4</accession>
<reference evidence="1" key="1">
    <citation type="submission" date="2017-07" db="EMBL/GenBank/DDBJ databases">
        <title>Taro Niue Genome Assembly and Annotation.</title>
        <authorList>
            <person name="Atibalentja N."/>
            <person name="Keating K."/>
            <person name="Fields C.J."/>
        </authorList>
    </citation>
    <scope>NUCLEOTIDE SEQUENCE</scope>
    <source>
        <strain evidence="1">Niue_2</strain>
        <tissue evidence="1">Leaf</tissue>
    </source>
</reference>
<protein>
    <submittedName>
        <fullName evidence="1">Uncharacterized protein</fullName>
    </submittedName>
</protein>
<gene>
    <name evidence="1" type="ORF">Taro_022133</name>
</gene>
<name>A0A843V0N4_COLES</name>
<organism evidence="1 2">
    <name type="scientific">Colocasia esculenta</name>
    <name type="common">Wild taro</name>
    <name type="synonym">Arum esculentum</name>
    <dbReference type="NCBI Taxonomy" id="4460"/>
    <lineage>
        <taxon>Eukaryota</taxon>
        <taxon>Viridiplantae</taxon>
        <taxon>Streptophyta</taxon>
        <taxon>Embryophyta</taxon>
        <taxon>Tracheophyta</taxon>
        <taxon>Spermatophyta</taxon>
        <taxon>Magnoliopsida</taxon>
        <taxon>Liliopsida</taxon>
        <taxon>Araceae</taxon>
        <taxon>Aroideae</taxon>
        <taxon>Colocasieae</taxon>
        <taxon>Colocasia</taxon>
    </lineage>
</organism>
<evidence type="ECO:0000313" key="2">
    <source>
        <dbReference type="Proteomes" id="UP000652761"/>
    </source>
</evidence>
<sequence length="86" mass="9350">MAGVCVDTTRECVDTLSHLRKIGLLETGSSVDTSRDCVDTLDLVFMKLLKGLIPSVDTINGKFTKAPQSIDLTLTRSDTSCWGSDR</sequence>
<dbReference type="AlphaFoldDB" id="A0A843V0N4"/>